<dbReference type="SUPFAM" id="SSF51905">
    <property type="entry name" value="FAD/NAD(P)-binding domain"/>
    <property type="match status" value="1"/>
</dbReference>
<dbReference type="GO" id="GO:0016614">
    <property type="term" value="F:oxidoreductase activity, acting on CH-OH group of donors"/>
    <property type="evidence" value="ECO:0007669"/>
    <property type="project" value="InterPro"/>
</dbReference>
<dbReference type="InterPro" id="IPR036188">
    <property type="entry name" value="FAD/NAD-bd_sf"/>
</dbReference>
<keyword evidence="4 5" id="KW-0274">FAD</keyword>
<keyword evidence="3 6" id="KW-0285">Flavoprotein</keyword>
<dbReference type="InterPro" id="IPR007867">
    <property type="entry name" value="GMC_OxRtase_C"/>
</dbReference>
<dbReference type="PROSITE" id="PS00623">
    <property type="entry name" value="GMC_OXRED_1"/>
    <property type="match status" value="1"/>
</dbReference>
<accession>A0A5C6VEU0</accession>
<reference evidence="8 11" key="3">
    <citation type="submission" date="2024-01" db="EMBL/GenBank/DDBJ databases">
        <title>The diversity of rhizobia nodulating Mimosa spp. in eleven states of Brazil covering several biomes is determined by host plant, location, and edaphic factors.</title>
        <authorList>
            <person name="Rouws L."/>
            <person name="Barauna A."/>
            <person name="Beukes C."/>
            <person name="De Faria S.M."/>
            <person name="Gross E."/>
            <person name="Dos Reis Junior F.B."/>
            <person name="Simon M."/>
            <person name="Maluk M."/>
            <person name="Odee D.W."/>
            <person name="Kenicer G."/>
            <person name="Young J.P.W."/>
            <person name="Reis V.M."/>
            <person name="Zilli J."/>
            <person name="James E.K."/>
        </authorList>
    </citation>
    <scope>NUCLEOTIDE SEQUENCE [LARGE SCALE GENOMIC DNA]</scope>
    <source>
        <strain evidence="8 11">JPY530</strain>
    </source>
</reference>
<evidence type="ECO:0000259" key="7">
    <source>
        <dbReference type="PROSITE" id="PS00623"/>
    </source>
</evidence>
<evidence type="ECO:0000256" key="3">
    <source>
        <dbReference type="ARBA" id="ARBA00022630"/>
    </source>
</evidence>
<dbReference type="Gene3D" id="3.30.560.10">
    <property type="entry name" value="Glucose Oxidase, domain 3"/>
    <property type="match status" value="1"/>
</dbReference>
<protein>
    <submittedName>
        <fullName evidence="9">FAD-binding protein</fullName>
    </submittedName>
    <submittedName>
        <fullName evidence="8">GMC family oxidoreductase N-terminal domain-containing protein</fullName>
    </submittedName>
</protein>
<evidence type="ECO:0000313" key="11">
    <source>
        <dbReference type="Proteomes" id="UP001481677"/>
    </source>
</evidence>
<dbReference type="GO" id="GO:0050660">
    <property type="term" value="F:flavin adenine dinucleotide binding"/>
    <property type="evidence" value="ECO:0007669"/>
    <property type="project" value="InterPro"/>
</dbReference>
<dbReference type="PANTHER" id="PTHR11552:SF147">
    <property type="entry name" value="CHOLINE DEHYDROGENASE, MITOCHONDRIAL"/>
    <property type="match status" value="1"/>
</dbReference>
<reference evidence="9" key="2">
    <citation type="submission" date="2019-08" db="EMBL/GenBank/DDBJ databases">
        <authorList>
            <person name="Im W.-T."/>
        </authorList>
    </citation>
    <scope>NUCLEOTIDE SEQUENCE</scope>
    <source>
        <strain evidence="9">NF 2-5-3</strain>
    </source>
</reference>
<dbReference type="SUPFAM" id="SSF54373">
    <property type="entry name" value="FAD-linked reductases, C-terminal domain"/>
    <property type="match status" value="1"/>
</dbReference>
<evidence type="ECO:0000256" key="2">
    <source>
        <dbReference type="ARBA" id="ARBA00010790"/>
    </source>
</evidence>
<dbReference type="EMBL" id="JAZHGA010000035">
    <property type="protein sequence ID" value="MEM5344547.1"/>
    <property type="molecule type" value="Genomic_DNA"/>
</dbReference>
<dbReference type="InterPro" id="IPR012132">
    <property type="entry name" value="GMC_OxRdtase"/>
</dbReference>
<name>A0A5C6VEU0_9BURK</name>
<gene>
    <name evidence="9" type="ORF">FRZ40_17755</name>
    <name evidence="8" type="ORF">V4C56_33595</name>
</gene>
<proteinExistence type="inferred from homology"/>
<dbReference type="Proteomes" id="UP000321776">
    <property type="component" value="Unassembled WGS sequence"/>
</dbReference>
<feature type="domain" description="Glucose-methanol-choline oxidoreductase N-terminal" evidence="7">
    <location>
        <begin position="83"/>
        <end position="106"/>
    </location>
</feature>
<dbReference type="PROSITE" id="PS51257">
    <property type="entry name" value="PROKAR_LIPOPROTEIN"/>
    <property type="match status" value="1"/>
</dbReference>
<dbReference type="Proteomes" id="UP001481677">
    <property type="component" value="Unassembled WGS sequence"/>
</dbReference>
<comment type="caution">
    <text evidence="9">The sequence shown here is derived from an EMBL/GenBank/DDBJ whole genome shotgun (WGS) entry which is preliminary data.</text>
</comment>
<dbReference type="EMBL" id="VOQS01000003">
    <property type="protein sequence ID" value="TXC82335.1"/>
    <property type="molecule type" value="Genomic_DNA"/>
</dbReference>
<dbReference type="PANTHER" id="PTHR11552">
    <property type="entry name" value="GLUCOSE-METHANOL-CHOLINE GMC OXIDOREDUCTASE"/>
    <property type="match status" value="1"/>
</dbReference>
<evidence type="ECO:0000256" key="6">
    <source>
        <dbReference type="RuleBase" id="RU003968"/>
    </source>
</evidence>
<dbReference type="PIRSF" id="PIRSF000137">
    <property type="entry name" value="Alcohol_oxidase"/>
    <property type="match status" value="1"/>
</dbReference>
<sequence>MDTRYDYIVIGGGSAGCAVASRLAQGGRGRIALIEAGPHDHNPKVTTPLGVATTARKPNAYNYGYRTPPQAHMSDRKVRIPRGRGLGGSSSINAMIYIRGNASDYDGWAAQGCNGWSWRDVLPYFKRAEGNERLAGHEEDTLHGGKGPLSVVDLRTTSPFSRYFIEAAQAAGHPYNSDFNGPTQNGAGYYQVTQRNGERWNAARAYLHGGEPVEGNSRWPNLDVLTDTQVVRITFEDGHATGVVVRRDGEETQMQADREIILAAGSIGTAQILMVSGVGPADHLREHGIPVVHDAPGVGQNLQEHPDVLLAHHGVSSRDLLGLSLRGGLRMLLELRRYRRLRTGMLTSNVAEAGCFFKSSPDLSEPDLQVHFLIAAVTSPMRYGHGYSAHVCLLRPHSRGQVRLASADTRDAPLIDLNMLTDERDMDALTRGVRGLKRILDQPALRRFGGRPVDALLEAEMTSDEAIRQLIRDRAETAFHPVGTCRMGSDARSVVDPQLRVRGVTGLRVVDASVMPTLVSGNTNAPSIMIAEKAADLILGRPTPSDIAPGTPIADTVA</sequence>
<dbReference type="AlphaFoldDB" id="A0A5C6VEU0"/>
<evidence type="ECO:0000313" key="10">
    <source>
        <dbReference type="Proteomes" id="UP000321776"/>
    </source>
</evidence>
<evidence type="ECO:0000256" key="4">
    <source>
        <dbReference type="ARBA" id="ARBA00022827"/>
    </source>
</evidence>
<evidence type="ECO:0000313" key="8">
    <source>
        <dbReference type="EMBL" id="MEM5344547.1"/>
    </source>
</evidence>
<evidence type="ECO:0000313" key="9">
    <source>
        <dbReference type="EMBL" id="TXC82335.1"/>
    </source>
</evidence>
<evidence type="ECO:0000256" key="5">
    <source>
        <dbReference type="PIRSR" id="PIRSR000137-2"/>
    </source>
</evidence>
<keyword evidence="11" id="KW-1185">Reference proteome</keyword>
<evidence type="ECO:0000256" key="1">
    <source>
        <dbReference type="ARBA" id="ARBA00001974"/>
    </source>
</evidence>
<reference evidence="9 10" key="1">
    <citation type="journal article" date="2018" name="Int. J. Syst. Evol. Microbiol.">
        <title>Paraburkholderia azotifigens sp. nov., a nitrogen-fixing bacterium isolated from paddy soil.</title>
        <authorList>
            <person name="Choi G.M."/>
            <person name="Im W.T."/>
        </authorList>
    </citation>
    <scope>NUCLEOTIDE SEQUENCE [LARGE SCALE GENOMIC DNA]</scope>
    <source>
        <strain evidence="9 10">NF 2-5-3</strain>
    </source>
</reference>
<feature type="binding site" evidence="5">
    <location>
        <position position="230"/>
    </location>
    <ligand>
        <name>FAD</name>
        <dbReference type="ChEBI" id="CHEBI:57692"/>
    </ligand>
</feature>
<dbReference type="Pfam" id="PF00732">
    <property type="entry name" value="GMC_oxred_N"/>
    <property type="match status" value="1"/>
</dbReference>
<comment type="cofactor">
    <cofactor evidence="1 5">
        <name>FAD</name>
        <dbReference type="ChEBI" id="CHEBI:57692"/>
    </cofactor>
</comment>
<organism evidence="9 10">
    <name type="scientific">Paraburkholderia azotifigens</name>
    <dbReference type="NCBI Taxonomy" id="2057004"/>
    <lineage>
        <taxon>Bacteria</taxon>
        <taxon>Pseudomonadati</taxon>
        <taxon>Pseudomonadota</taxon>
        <taxon>Betaproteobacteria</taxon>
        <taxon>Burkholderiales</taxon>
        <taxon>Burkholderiaceae</taxon>
        <taxon>Paraburkholderia</taxon>
    </lineage>
</organism>
<dbReference type="InterPro" id="IPR000172">
    <property type="entry name" value="GMC_OxRdtase_N"/>
</dbReference>
<comment type="similarity">
    <text evidence="2 6">Belongs to the GMC oxidoreductase family.</text>
</comment>
<dbReference type="RefSeq" id="WP_147235006.1">
    <property type="nucleotide sequence ID" value="NZ_JAZHFZ010000036.1"/>
</dbReference>
<dbReference type="Gene3D" id="3.50.50.60">
    <property type="entry name" value="FAD/NAD(P)-binding domain"/>
    <property type="match status" value="1"/>
</dbReference>
<dbReference type="Pfam" id="PF05199">
    <property type="entry name" value="GMC_oxred_C"/>
    <property type="match status" value="1"/>
</dbReference>